<comment type="similarity">
    <text evidence="2">Belongs to the SNF5 family.</text>
</comment>
<organism evidence="6 7">
    <name type="scientific">Globodera pallida</name>
    <name type="common">Potato cyst nematode worm</name>
    <name type="synonym">Heterodera pallida</name>
    <dbReference type="NCBI Taxonomy" id="36090"/>
    <lineage>
        <taxon>Eukaryota</taxon>
        <taxon>Metazoa</taxon>
        <taxon>Ecdysozoa</taxon>
        <taxon>Nematoda</taxon>
        <taxon>Chromadorea</taxon>
        <taxon>Rhabditida</taxon>
        <taxon>Tylenchina</taxon>
        <taxon>Tylenchomorpha</taxon>
        <taxon>Tylenchoidea</taxon>
        <taxon>Heteroderidae</taxon>
        <taxon>Heteroderinae</taxon>
        <taxon>Globodera</taxon>
    </lineage>
</organism>
<dbReference type="WBParaSite" id="GPLIN_000247500">
    <property type="protein sequence ID" value="GPLIN_000247500"/>
    <property type="gene ID" value="GPLIN_000247500"/>
</dbReference>
<keyword evidence="5" id="KW-0539">Nucleus</keyword>
<evidence type="ECO:0000313" key="6">
    <source>
        <dbReference type="Proteomes" id="UP000050741"/>
    </source>
</evidence>
<sequence>MATEEVDVRNVHVTEPGGDRSVCQFLGVLYAAKSMVCAKSFTENSDQINHASYTPDGSGRSGAGIGNDVIKLYDFRSFDKVTDRAALYLLFHLDLPVNTFLPAIAQNIQQQVEAHSEAMPDDDQATDQRALLKLNIHVGNQSLVDQFEWDMSDPNNRPEQFAQKLCAELGLGGEFVSAIAYSIRGQLSWNQRTYAFSESPLPTVECPFRNPPDAEQWGPFLETLTSAEIEKKMRDQDRNTRRMRRLVNAIPYVGI</sequence>
<dbReference type="GO" id="GO:0006338">
    <property type="term" value="P:chromatin remodeling"/>
    <property type="evidence" value="ECO:0007669"/>
    <property type="project" value="InterPro"/>
</dbReference>
<keyword evidence="3" id="KW-0805">Transcription regulation</keyword>
<keyword evidence="4" id="KW-0804">Transcription</keyword>
<evidence type="ECO:0000256" key="2">
    <source>
        <dbReference type="ARBA" id="ARBA00010239"/>
    </source>
</evidence>
<reference evidence="6" key="2">
    <citation type="submission" date="2014-05" db="EMBL/GenBank/DDBJ databases">
        <title>The genome and life-stage specific transcriptomes of Globodera pallida elucidate key aspects of plant parasitism by a cyst nematode.</title>
        <authorList>
            <person name="Cotton J.A."/>
            <person name="Lilley C.J."/>
            <person name="Jones L.M."/>
            <person name="Kikuchi T."/>
            <person name="Reid A.J."/>
            <person name="Thorpe P."/>
            <person name="Tsai I.J."/>
            <person name="Beasley H."/>
            <person name="Blok V."/>
            <person name="Cock P.J.A."/>
            <person name="Van den Akker S.E."/>
            <person name="Holroyd N."/>
            <person name="Hunt M."/>
            <person name="Mantelin S."/>
            <person name="Naghra H."/>
            <person name="Pain A."/>
            <person name="Palomares-Rius J.E."/>
            <person name="Zarowiecki M."/>
            <person name="Berriman M."/>
            <person name="Jones J.T."/>
            <person name="Urwin P.E."/>
        </authorList>
    </citation>
    <scope>NUCLEOTIDE SEQUENCE [LARGE SCALE GENOMIC DNA]</scope>
    <source>
        <strain evidence="6">Lindley</strain>
    </source>
</reference>
<protein>
    <submittedName>
        <fullName evidence="7">SWIB domain-containing protein</fullName>
    </submittedName>
</protein>
<reference evidence="7" key="3">
    <citation type="submission" date="2016-06" db="UniProtKB">
        <authorList>
            <consortium name="WormBaseParasite"/>
        </authorList>
    </citation>
    <scope>IDENTIFICATION</scope>
</reference>
<dbReference type="InterPro" id="IPR006939">
    <property type="entry name" value="SNF5"/>
</dbReference>
<evidence type="ECO:0000256" key="4">
    <source>
        <dbReference type="ARBA" id="ARBA00023163"/>
    </source>
</evidence>
<dbReference type="PANTHER" id="PTHR10019">
    <property type="entry name" value="SNF5"/>
    <property type="match status" value="1"/>
</dbReference>
<evidence type="ECO:0000313" key="7">
    <source>
        <dbReference type="WBParaSite" id="GPLIN_000247500"/>
    </source>
</evidence>
<dbReference type="AlphaFoldDB" id="A0A183BPD9"/>
<name>A0A183BPD9_GLOPA</name>
<evidence type="ECO:0000256" key="1">
    <source>
        <dbReference type="ARBA" id="ARBA00004123"/>
    </source>
</evidence>
<reference evidence="6" key="1">
    <citation type="submission" date="2013-12" db="EMBL/GenBank/DDBJ databases">
        <authorList>
            <person name="Aslett M."/>
        </authorList>
    </citation>
    <scope>NUCLEOTIDE SEQUENCE [LARGE SCALE GENOMIC DNA]</scope>
    <source>
        <strain evidence="6">Lindley</strain>
    </source>
</reference>
<proteinExistence type="inferred from homology"/>
<evidence type="ECO:0000256" key="5">
    <source>
        <dbReference type="ARBA" id="ARBA00023242"/>
    </source>
</evidence>
<comment type="subcellular location">
    <subcellularLocation>
        <location evidence="1">Nucleus</location>
    </subcellularLocation>
</comment>
<dbReference type="Pfam" id="PF04855">
    <property type="entry name" value="SNF5"/>
    <property type="match status" value="1"/>
</dbReference>
<dbReference type="Proteomes" id="UP000050741">
    <property type="component" value="Unassembled WGS sequence"/>
</dbReference>
<evidence type="ECO:0000256" key="3">
    <source>
        <dbReference type="ARBA" id="ARBA00023015"/>
    </source>
</evidence>
<keyword evidence="6" id="KW-1185">Reference proteome</keyword>
<accession>A0A183BPD9</accession>
<dbReference type="GO" id="GO:0000228">
    <property type="term" value="C:nuclear chromosome"/>
    <property type="evidence" value="ECO:0007669"/>
    <property type="project" value="InterPro"/>
</dbReference>